<evidence type="ECO:0000256" key="6">
    <source>
        <dbReference type="SAM" id="MobiDB-lite"/>
    </source>
</evidence>
<evidence type="ECO:0000256" key="5">
    <source>
        <dbReference type="SAM" id="Coils"/>
    </source>
</evidence>
<proteinExistence type="predicted"/>
<dbReference type="InterPro" id="IPR017907">
    <property type="entry name" value="Znf_RING_CS"/>
</dbReference>
<dbReference type="AlphaFoldDB" id="A0A8H3L3A6"/>
<protein>
    <submittedName>
        <fullName evidence="8">E3 ubiquitin-protein ligase CCNB1IP1-like</fullName>
    </submittedName>
</protein>
<dbReference type="PANTHER" id="PTHR14305">
    <property type="entry name" value="E3 UBIQUITIN-PROTEIN LIGASE CCNB1IP1"/>
    <property type="match status" value="1"/>
</dbReference>
<evidence type="ECO:0000256" key="3">
    <source>
        <dbReference type="ARBA" id="ARBA00022833"/>
    </source>
</evidence>
<evidence type="ECO:0000259" key="7">
    <source>
        <dbReference type="PROSITE" id="PS50089"/>
    </source>
</evidence>
<dbReference type="InterPro" id="IPR001841">
    <property type="entry name" value="Znf_RING"/>
</dbReference>
<evidence type="ECO:0000256" key="4">
    <source>
        <dbReference type="PROSITE-ProRule" id="PRU00175"/>
    </source>
</evidence>
<gene>
    <name evidence="8" type="ORF">RCL2_000673900</name>
</gene>
<dbReference type="PANTHER" id="PTHR14305:SF0">
    <property type="entry name" value="E3 UBIQUITIN-PROTEIN LIGASE CCNB1IP1"/>
    <property type="match status" value="1"/>
</dbReference>
<dbReference type="SUPFAM" id="SSF57850">
    <property type="entry name" value="RING/U-box"/>
    <property type="match status" value="1"/>
</dbReference>
<dbReference type="PROSITE" id="PS00518">
    <property type="entry name" value="ZF_RING_1"/>
    <property type="match status" value="1"/>
</dbReference>
<reference evidence="8" key="1">
    <citation type="submission" date="2019-10" db="EMBL/GenBank/DDBJ databases">
        <title>Conservation and host-specific expression of non-tandemly repeated heterogenous ribosome RNA gene in arbuscular mycorrhizal fungi.</title>
        <authorList>
            <person name="Maeda T."/>
            <person name="Kobayashi Y."/>
            <person name="Nakagawa T."/>
            <person name="Ezawa T."/>
            <person name="Yamaguchi K."/>
            <person name="Bino T."/>
            <person name="Nishimoto Y."/>
            <person name="Shigenobu S."/>
            <person name="Kawaguchi M."/>
        </authorList>
    </citation>
    <scope>NUCLEOTIDE SEQUENCE</scope>
    <source>
        <strain evidence="8">HR1</strain>
    </source>
</reference>
<feature type="region of interest" description="Disordered" evidence="6">
    <location>
        <begin position="305"/>
        <end position="332"/>
    </location>
</feature>
<sequence length="332" mass="37663">MEADLRCNVVQCRKILNTESRACVTTCSHIFCVDCANNSFSSALVCPACETSLTENDDIVFTDLNPSEDYKSSVLSGLRPDLVVEICSRALSFWTYQTTQEACFQEMLYKNLEEKYAQLEKQVQGVMRDAQSEITSLRAKLQALQKDMELEKRKTHDLAEQLQEKSRQFSKLQIMYDKLKRRTLVPVMQQTVQNNTVPNVGTCNPIGGCMNVRQDGISNQPGMRNENIMANNRTLTNQQQWNTTNNQENSYHDPYTLYRAQPSSTQQGYHSVREQTLAIGMNNNYNTRLGGVGRRVIDENEMSAFQPKGPFTQTRTPFAMTSNSSVRTRGVG</sequence>
<dbReference type="OrthoDB" id="441210at2759"/>
<dbReference type="InterPro" id="IPR013083">
    <property type="entry name" value="Znf_RING/FYVE/PHD"/>
</dbReference>
<dbReference type="InterPro" id="IPR042448">
    <property type="entry name" value="CCNB1IP1"/>
</dbReference>
<dbReference type="GO" id="GO:0061630">
    <property type="term" value="F:ubiquitin protein ligase activity"/>
    <property type="evidence" value="ECO:0007669"/>
    <property type="project" value="InterPro"/>
</dbReference>
<evidence type="ECO:0000313" key="9">
    <source>
        <dbReference type="Proteomes" id="UP000615446"/>
    </source>
</evidence>
<evidence type="ECO:0000313" key="8">
    <source>
        <dbReference type="EMBL" id="GES79436.1"/>
    </source>
</evidence>
<keyword evidence="3" id="KW-0862">Zinc</keyword>
<dbReference type="Proteomes" id="UP000615446">
    <property type="component" value="Unassembled WGS sequence"/>
</dbReference>
<dbReference type="Pfam" id="PF14634">
    <property type="entry name" value="zf-RING_5"/>
    <property type="match status" value="1"/>
</dbReference>
<feature type="coiled-coil region" evidence="5">
    <location>
        <begin position="109"/>
        <end position="182"/>
    </location>
</feature>
<feature type="domain" description="RING-type" evidence="7">
    <location>
        <begin position="12"/>
        <end position="50"/>
    </location>
</feature>
<comment type="caution">
    <text evidence="8">The sequence shown here is derived from an EMBL/GenBank/DDBJ whole genome shotgun (WGS) entry which is preliminary data.</text>
</comment>
<accession>A0A8H3L3A6</accession>
<dbReference type="GO" id="GO:0007131">
    <property type="term" value="P:reciprocal meiotic recombination"/>
    <property type="evidence" value="ECO:0007669"/>
    <property type="project" value="InterPro"/>
</dbReference>
<keyword evidence="2 4" id="KW-0863">Zinc-finger</keyword>
<dbReference type="GO" id="GO:0008270">
    <property type="term" value="F:zinc ion binding"/>
    <property type="evidence" value="ECO:0007669"/>
    <property type="project" value="UniProtKB-KW"/>
</dbReference>
<organism evidence="8 9">
    <name type="scientific">Rhizophagus clarus</name>
    <dbReference type="NCBI Taxonomy" id="94130"/>
    <lineage>
        <taxon>Eukaryota</taxon>
        <taxon>Fungi</taxon>
        <taxon>Fungi incertae sedis</taxon>
        <taxon>Mucoromycota</taxon>
        <taxon>Glomeromycotina</taxon>
        <taxon>Glomeromycetes</taxon>
        <taxon>Glomerales</taxon>
        <taxon>Glomeraceae</taxon>
        <taxon>Rhizophagus</taxon>
    </lineage>
</organism>
<dbReference type="GO" id="GO:0000795">
    <property type="term" value="C:synaptonemal complex"/>
    <property type="evidence" value="ECO:0007669"/>
    <property type="project" value="InterPro"/>
</dbReference>
<keyword evidence="5" id="KW-0175">Coiled coil</keyword>
<keyword evidence="1" id="KW-0479">Metal-binding</keyword>
<evidence type="ECO:0000256" key="2">
    <source>
        <dbReference type="ARBA" id="ARBA00022771"/>
    </source>
</evidence>
<dbReference type="EMBL" id="BLAL01000044">
    <property type="protein sequence ID" value="GES79436.1"/>
    <property type="molecule type" value="Genomic_DNA"/>
</dbReference>
<dbReference type="PROSITE" id="PS50089">
    <property type="entry name" value="ZF_RING_2"/>
    <property type="match status" value="1"/>
</dbReference>
<feature type="compositionally biased region" description="Polar residues" evidence="6">
    <location>
        <begin position="311"/>
        <end position="332"/>
    </location>
</feature>
<evidence type="ECO:0000256" key="1">
    <source>
        <dbReference type="ARBA" id="ARBA00022723"/>
    </source>
</evidence>
<dbReference type="Gene3D" id="3.30.40.10">
    <property type="entry name" value="Zinc/RING finger domain, C3HC4 (zinc finger)"/>
    <property type="match status" value="1"/>
</dbReference>
<name>A0A8H3L3A6_9GLOM</name>